<keyword evidence="4" id="KW-0547">Nucleotide-binding</keyword>
<dbReference type="Gene3D" id="3.30.300.30">
    <property type="match status" value="1"/>
</dbReference>
<dbReference type="Pfam" id="PF13193">
    <property type="entry name" value="AMP-binding_C"/>
    <property type="match status" value="1"/>
</dbReference>
<dbReference type="UniPathway" id="UPA00372">
    <property type="reaction ID" value="UER00547"/>
</dbReference>
<evidence type="ECO:0000256" key="3">
    <source>
        <dbReference type="ARBA" id="ARBA00022598"/>
    </source>
</evidence>
<evidence type="ECO:0000256" key="4">
    <source>
        <dbReference type="ARBA" id="ARBA00022741"/>
    </source>
</evidence>
<accession>S8CZ23</accession>
<dbReference type="InterPro" id="IPR042099">
    <property type="entry name" value="ANL_N_sf"/>
</dbReference>
<dbReference type="PANTHER" id="PTHR24096:SF425">
    <property type="entry name" value="4-COUMARATE--COA LIGASE-LIKE 7"/>
    <property type="match status" value="1"/>
</dbReference>
<dbReference type="InterPro" id="IPR045851">
    <property type="entry name" value="AMP-bd_C_sf"/>
</dbReference>
<dbReference type="Proteomes" id="UP000015453">
    <property type="component" value="Unassembled WGS sequence"/>
</dbReference>
<evidence type="ECO:0000313" key="9">
    <source>
        <dbReference type="EMBL" id="EPS70306.1"/>
    </source>
</evidence>
<evidence type="ECO:0000313" key="10">
    <source>
        <dbReference type="Proteomes" id="UP000015453"/>
    </source>
</evidence>
<dbReference type="AlphaFoldDB" id="S8CZ23"/>
<dbReference type="PROSITE" id="PS00455">
    <property type="entry name" value="AMP_BINDING"/>
    <property type="match status" value="1"/>
</dbReference>
<dbReference type="GO" id="GO:0005524">
    <property type="term" value="F:ATP binding"/>
    <property type="evidence" value="ECO:0007669"/>
    <property type="project" value="UniProtKB-KW"/>
</dbReference>
<reference evidence="9 10" key="1">
    <citation type="journal article" date="2013" name="BMC Genomics">
        <title>The miniature genome of a carnivorous plant Genlisea aurea contains a low number of genes and short non-coding sequences.</title>
        <authorList>
            <person name="Leushkin E.V."/>
            <person name="Sutormin R.A."/>
            <person name="Nabieva E.R."/>
            <person name="Penin A.A."/>
            <person name="Kondrashov A.S."/>
            <person name="Logacheva M.D."/>
        </authorList>
    </citation>
    <scope>NUCLEOTIDE SEQUENCE [LARGE SCALE GENOMIC DNA]</scope>
</reference>
<protein>
    <submittedName>
        <fullName evidence="9">Uncharacterized protein</fullName>
    </submittedName>
</protein>
<feature type="domain" description="AMP-dependent synthetase/ligase" evidence="7">
    <location>
        <begin position="35"/>
        <end position="404"/>
    </location>
</feature>
<comment type="similarity">
    <text evidence="2">Belongs to the ATP-dependent AMP-binding enzyme family.</text>
</comment>
<gene>
    <name evidence="9" type="ORF">M569_04447</name>
</gene>
<feature type="domain" description="AMP-binding enzyme C-terminal" evidence="8">
    <location>
        <begin position="455"/>
        <end position="530"/>
    </location>
</feature>
<keyword evidence="6" id="KW-0587">Phenylpropanoid metabolism</keyword>
<evidence type="ECO:0000256" key="2">
    <source>
        <dbReference type="ARBA" id="ARBA00006432"/>
    </source>
</evidence>
<organism evidence="9 10">
    <name type="scientific">Genlisea aurea</name>
    <dbReference type="NCBI Taxonomy" id="192259"/>
    <lineage>
        <taxon>Eukaryota</taxon>
        <taxon>Viridiplantae</taxon>
        <taxon>Streptophyta</taxon>
        <taxon>Embryophyta</taxon>
        <taxon>Tracheophyta</taxon>
        <taxon>Spermatophyta</taxon>
        <taxon>Magnoliopsida</taxon>
        <taxon>eudicotyledons</taxon>
        <taxon>Gunneridae</taxon>
        <taxon>Pentapetalae</taxon>
        <taxon>asterids</taxon>
        <taxon>lamiids</taxon>
        <taxon>Lamiales</taxon>
        <taxon>Lentibulariaceae</taxon>
        <taxon>Genlisea</taxon>
    </lineage>
</organism>
<dbReference type="FunFam" id="3.40.50.12780:FF:000003">
    <property type="entry name" value="Long-chain-fatty-acid--CoA ligase FadD"/>
    <property type="match status" value="1"/>
</dbReference>
<dbReference type="GO" id="GO:0106286">
    <property type="term" value="F:(E)-caffeate-CoA ligase activity"/>
    <property type="evidence" value="ECO:0007669"/>
    <property type="project" value="UniProtKB-ARBA"/>
</dbReference>
<comment type="caution">
    <text evidence="9">The sequence shown here is derived from an EMBL/GenBank/DDBJ whole genome shotgun (WGS) entry which is preliminary data.</text>
</comment>
<keyword evidence="10" id="KW-1185">Reference proteome</keyword>
<dbReference type="GO" id="GO:0050563">
    <property type="term" value="F:trans-feruloyl-CoA synthase activity"/>
    <property type="evidence" value="ECO:0007669"/>
    <property type="project" value="UniProtKB-ARBA"/>
</dbReference>
<comment type="pathway">
    <text evidence="1">Phytoalexin biosynthesis; 3,4',5-trihydroxystilbene biosynthesis; 3,4',5-trihydroxystilbene from trans-4-coumarate: step 1/2.</text>
</comment>
<dbReference type="Pfam" id="PF00501">
    <property type="entry name" value="AMP-binding"/>
    <property type="match status" value="1"/>
</dbReference>
<dbReference type="OrthoDB" id="10253869at2759"/>
<evidence type="ECO:0000256" key="1">
    <source>
        <dbReference type="ARBA" id="ARBA00004930"/>
    </source>
</evidence>
<name>S8CZ23_9LAMI</name>
<dbReference type="InterPro" id="IPR025110">
    <property type="entry name" value="AMP-bd_C"/>
</dbReference>
<dbReference type="PANTHER" id="PTHR24096">
    <property type="entry name" value="LONG-CHAIN-FATTY-ACID--COA LIGASE"/>
    <property type="match status" value="1"/>
</dbReference>
<dbReference type="CDD" id="cd05904">
    <property type="entry name" value="4CL"/>
    <property type="match status" value="1"/>
</dbReference>
<proteinExistence type="inferred from homology"/>
<feature type="non-terminal residue" evidence="9">
    <location>
        <position position="540"/>
    </location>
</feature>
<dbReference type="GO" id="GO:0009698">
    <property type="term" value="P:phenylpropanoid metabolic process"/>
    <property type="evidence" value="ECO:0007669"/>
    <property type="project" value="UniProtKB-KW"/>
</dbReference>
<evidence type="ECO:0000259" key="8">
    <source>
        <dbReference type="Pfam" id="PF13193"/>
    </source>
</evidence>
<dbReference type="InterPro" id="IPR000873">
    <property type="entry name" value="AMP-dep_synth/lig_dom"/>
</dbReference>
<dbReference type="SUPFAM" id="SSF56801">
    <property type="entry name" value="Acetyl-CoA synthetase-like"/>
    <property type="match status" value="1"/>
</dbReference>
<keyword evidence="3" id="KW-0436">Ligase</keyword>
<dbReference type="Gene3D" id="3.40.50.12780">
    <property type="entry name" value="N-terminal domain of ligase-like"/>
    <property type="match status" value="1"/>
</dbReference>
<keyword evidence="5" id="KW-0067">ATP-binding</keyword>
<dbReference type="FunFam" id="3.30.300.30:FF:000007">
    <property type="entry name" value="4-coumarate--CoA ligase 2"/>
    <property type="match status" value="1"/>
</dbReference>
<dbReference type="EMBL" id="AUSU01001732">
    <property type="protein sequence ID" value="EPS70306.1"/>
    <property type="molecule type" value="Genomic_DNA"/>
</dbReference>
<evidence type="ECO:0000259" key="7">
    <source>
        <dbReference type="Pfam" id="PF00501"/>
    </source>
</evidence>
<sequence length="540" mass="58602">MEKSGYGRDGVYRSLRPPVSLPEDPNLSMVSFLFRNSSTYSDKPALIDAHTGNVVSFSQFETLVAKLALGLLQLGVGKNDVVLIFSPNSIEFPLAFFGAVAIGAIASTVNPAYTVSELSKQIKDCSPKLIFTVVDLLPKVKDFKLPVIILGSNSQPPLPIGNIPSITTLNDLLHNNGSWSSIHEMRIKQDDAAALLYSSGTTGPSKGVVLTHRNFIAASLMVTSDQVFAGEKHNVFLCVLPMFHVFGLSVIMFSQLQHGNAVVSMSKFNLEMSLKAVETYRVTDLFIVPPIVLALSKNMAVENYDLSSLKLIGSGAAPLGRELMIECAKKFPQAAICQGYGMTETCGIISIESPHMGPRNSGSSGMLAPGVESRIVSVENSKALPPGEVGEIWVRGQNMMRGYLNNPEASKLTIDKQGWVHTGDLGYFDEEGLVHVVDRIKELIKYKGFQVAPAELEGLLISHDEILDAAVVPYPDEEAGQVPVAFVVRLPTSSLSEEDVKKFVADQVAPFKRLRRVSFVTAVPKSASGKILRRELIEKV</sequence>
<evidence type="ECO:0000256" key="6">
    <source>
        <dbReference type="ARBA" id="ARBA00023051"/>
    </source>
</evidence>
<evidence type="ECO:0000256" key="5">
    <source>
        <dbReference type="ARBA" id="ARBA00022840"/>
    </source>
</evidence>
<dbReference type="InterPro" id="IPR020845">
    <property type="entry name" value="AMP-binding_CS"/>
</dbReference>